<gene>
    <name evidence="3" type="ORF">QBC34DRAFT_130818</name>
</gene>
<keyword evidence="2" id="KW-0812">Transmembrane</keyword>
<dbReference type="EMBL" id="MU865949">
    <property type="protein sequence ID" value="KAK4447545.1"/>
    <property type="molecule type" value="Genomic_DNA"/>
</dbReference>
<protein>
    <submittedName>
        <fullName evidence="3">Uncharacterized protein</fullName>
    </submittedName>
</protein>
<evidence type="ECO:0000313" key="3">
    <source>
        <dbReference type="EMBL" id="KAK4447545.1"/>
    </source>
</evidence>
<evidence type="ECO:0000256" key="1">
    <source>
        <dbReference type="SAM" id="MobiDB-lite"/>
    </source>
</evidence>
<keyword evidence="4" id="KW-1185">Reference proteome</keyword>
<dbReference type="Proteomes" id="UP001321760">
    <property type="component" value="Unassembled WGS sequence"/>
</dbReference>
<reference evidence="3" key="1">
    <citation type="journal article" date="2023" name="Mol. Phylogenet. Evol.">
        <title>Genome-scale phylogeny and comparative genomics of the fungal order Sordariales.</title>
        <authorList>
            <person name="Hensen N."/>
            <person name="Bonometti L."/>
            <person name="Westerberg I."/>
            <person name="Brannstrom I.O."/>
            <person name="Guillou S."/>
            <person name="Cros-Aarteil S."/>
            <person name="Calhoun S."/>
            <person name="Haridas S."/>
            <person name="Kuo A."/>
            <person name="Mondo S."/>
            <person name="Pangilinan J."/>
            <person name="Riley R."/>
            <person name="LaButti K."/>
            <person name="Andreopoulos B."/>
            <person name="Lipzen A."/>
            <person name="Chen C."/>
            <person name="Yan M."/>
            <person name="Daum C."/>
            <person name="Ng V."/>
            <person name="Clum A."/>
            <person name="Steindorff A."/>
            <person name="Ohm R.A."/>
            <person name="Martin F."/>
            <person name="Silar P."/>
            <person name="Natvig D.O."/>
            <person name="Lalanne C."/>
            <person name="Gautier V."/>
            <person name="Ament-Velasquez S.L."/>
            <person name="Kruys A."/>
            <person name="Hutchinson M.I."/>
            <person name="Powell A.J."/>
            <person name="Barry K."/>
            <person name="Miller A.N."/>
            <person name="Grigoriev I.V."/>
            <person name="Debuchy R."/>
            <person name="Gladieux P."/>
            <person name="Hiltunen Thoren M."/>
            <person name="Johannesson H."/>
        </authorList>
    </citation>
    <scope>NUCLEOTIDE SEQUENCE</scope>
    <source>
        <strain evidence="3">PSN243</strain>
    </source>
</reference>
<keyword evidence="2" id="KW-1133">Transmembrane helix</keyword>
<feature type="compositionally biased region" description="Basic and acidic residues" evidence="1">
    <location>
        <begin position="64"/>
        <end position="79"/>
    </location>
</feature>
<evidence type="ECO:0000256" key="2">
    <source>
        <dbReference type="SAM" id="Phobius"/>
    </source>
</evidence>
<feature type="region of interest" description="Disordered" evidence="1">
    <location>
        <begin position="1"/>
        <end position="90"/>
    </location>
</feature>
<evidence type="ECO:0000313" key="4">
    <source>
        <dbReference type="Proteomes" id="UP001321760"/>
    </source>
</evidence>
<feature type="region of interest" description="Disordered" evidence="1">
    <location>
        <begin position="101"/>
        <end position="120"/>
    </location>
</feature>
<feature type="compositionally biased region" description="Basic residues" evidence="1">
    <location>
        <begin position="14"/>
        <end position="43"/>
    </location>
</feature>
<dbReference type="AlphaFoldDB" id="A0AAV9GJG5"/>
<accession>A0AAV9GJG5</accession>
<comment type="caution">
    <text evidence="3">The sequence shown here is derived from an EMBL/GenBank/DDBJ whole genome shotgun (WGS) entry which is preliminary data.</text>
</comment>
<feature type="transmembrane region" description="Helical" evidence="2">
    <location>
        <begin position="152"/>
        <end position="175"/>
    </location>
</feature>
<organism evidence="3 4">
    <name type="scientific">Podospora aff. communis PSN243</name>
    <dbReference type="NCBI Taxonomy" id="3040156"/>
    <lineage>
        <taxon>Eukaryota</taxon>
        <taxon>Fungi</taxon>
        <taxon>Dikarya</taxon>
        <taxon>Ascomycota</taxon>
        <taxon>Pezizomycotina</taxon>
        <taxon>Sordariomycetes</taxon>
        <taxon>Sordariomycetidae</taxon>
        <taxon>Sordariales</taxon>
        <taxon>Podosporaceae</taxon>
        <taxon>Podospora</taxon>
    </lineage>
</organism>
<name>A0AAV9GJG5_9PEZI</name>
<proteinExistence type="predicted"/>
<reference evidence="3" key="2">
    <citation type="submission" date="2023-05" db="EMBL/GenBank/DDBJ databases">
        <authorList>
            <consortium name="Lawrence Berkeley National Laboratory"/>
            <person name="Steindorff A."/>
            <person name="Hensen N."/>
            <person name="Bonometti L."/>
            <person name="Westerberg I."/>
            <person name="Brannstrom I.O."/>
            <person name="Guillou S."/>
            <person name="Cros-Aarteil S."/>
            <person name="Calhoun S."/>
            <person name="Haridas S."/>
            <person name="Kuo A."/>
            <person name="Mondo S."/>
            <person name="Pangilinan J."/>
            <person name="Riley R."/>
            <person name="Labutti K."/>
            <person name="Andreopoulos B."/>
            <person name="Lipzen A."/>
            <person name="Chen C."/>
            <person name="Yanf M."/>
            <person name="Daum C."/>
            <person name="Ng V."/>
            <person name="Clum A."/>
            <person name="Ohm R."/>
            <person name="Martin F."/>
            <person name="Silar P."/>
            <person name="Natvig D."/>
            <person name="Lalanne C."/>
            <person name="Gautier V."/>
            <person name="Ament-Velasquez S.L."/>
            <person name="Kruys A."/>
            <person name="Hutchinson M.I."/>
            <person name="Powell A.J."/>
            <person name="Barry K."/>
            <person name="Miller A.N."/>
            <person name="Grigoriev I.V."/>
            <person name="Debuchy R."/>
            <person name="Gladieux P."/>
            <person name="Thoren M.H."/>
            <person name="Johannesson H."/>
        </authorList>
    </citation>
    <scope>NUCLEOTIDE SEQUENCE</scope>
    <source>
        <strain evidence="3">PSN243</strain>
    </source>
</reference>
<sequence>MGLLDDAASVISTRSRKSRDHRSHRSHKSHSHSRSPSRSRRSHGGGSVVGGIAASIFGAPESDSDSRRRSLKKSRDNHSSARSFFGGEDYKKHSASRSSFFGFGTTSSNHGGRSPSYYKRSPRPNFVSRVVRRLKRLLRDLVYYAKRHPLKVFMLVIMPLITGGFLTALLAKFGLRLPPSIMKMLGIATKAATGDSIGLVGEAVRMASGAGLGGGLAKAAVSVERGRDGNMSWERKTLEKDMFGGSGGGGWGDIGGGLAGIAKMFS</sequence>
<keyword evidence="2" id="KW-0472">Membrane</keyword>